<sequence length="411" mass="46807">MPDDYVVRRRGIGSEMMMINRGFCKLYKPSTNTKAEDEGASMSSLMHSIHQTEPMDFDEVSEYEDDSSDGFSSDSEGQKFINAAMFGSSSSKRWSKDSVGVYANTSDSTDVRRFRSAHQRRLSYPEGAEKKAKTYHEYMHPGQAFGEMSLLMNYKRTANIRAITFVEMCVLNRIDFQNIISRYPEDRRRVLLSMLEKCIETKVIPFPWESIIKAAMSKRRTSGKKDITRANVVATMTAKEAACILVEAIDINTPDESIKYGFQNSDQKFVADSLLRRANSIDAKINDKLNRRRGSVRLEKSYTHHDFRSEENEESTANLVAEASSGNSDRTLQSLAILVQNLADNVKALQQEVRDLSKRSQGVADVKRVPNVPLLVLRNSRPSSFLLLELWITKLKFPGKRHLLQLPDRQY</sequence>
<dbReference type="InterPro" id="IPR018490">
    <property type="entry name" value="cNMP-bd_dom_sf"/>
</dbReference>
<keyword evidence="4" id="KW-1133">Transmembrane helix</keyword>
<evidence type="ECO:0000256" key="7">
    <source>
        <dbReference type="ARBA" id="ARBA00023286"/>
    </source>
</evidence>
<dbReference type="GO" id="GO:0016020">
    <property type="term" value="C:membrane"/>
    <property type="evidence" value="ECO:0007669"/>
    <property type="project" value="UniProtKB-SubCell"/>
</dbReference>
<accession>A0ABD3FAD5</accession>
<dbReference type="SUPFAM" id="SSF51206">
    <property type="entry name" value="cAMP-binding domain-like"/>
    <property type="match status" value="1"/>
</dbReference>
<evidence type="ECO:0000313" key="12">
    <source>
        <dbReference type="Proteomes" id="UP001632037"/>
    </source>
</evidence>
<dbReference type="Pfam" id="PF00027">
    <property type="entry name" value="cNMP_binding"/>
    <property type="match status" value="1"/>
</dbReference>
<dbReference type="InterPro" id="IPR018488">
    <property type="entry name" value="cNMP-bd_CS"/>
</dbReference>
<dbReference type="AlphaFoldDB" id="A0ABD3FAD5"/>
<reference evidence="11 12" key="1">
    <citation type="submission" date="2024-09" db="EMBL/GenBank/DDBJ databases">
        <title>Genome sequencing and assembly of Phytophthora oleae, isolate VK10A, causative agent of rot of olive drupes.</title>
        <authorList>
            <person name="Conti Taguali S."/>
            <person name="Riolo M."/>
            <person name="La Spada F."/>
            <person name="Cacciola S.O."/>
            <person name="Dionisio G."/>
        </authorList>
    </citation>
    <scope>NUCLEOTIDE SEQUENCE [LARGE SCALE GENOMIC DNA]</scope>
    <source>
        <strain evidence="11 12">VK10A</strain>
    </source>
</reference>
<organism evidence="11 12">
    <name type="scientific">Phytophthora oleae</name>
    <dbReference type="NCBI Taxonomy" id="2107226"/>
    <lineage>
        <taxon>Eukaryota</taxon>
        <taxon>Sar</taxon>
        <taxon>Stramenopiles</taxon>
        <taxon>Oomycota</taxon>
        <taxon>Peronosporomycetes</taxon>
        <taxon>Peronosporales</taxon>
        <taxon>Peronosporaceae</taxon>
        <taxon>Phytophthora</taxon>
    </lineage>
</organism>
<keyword evidence="2" id="KW-0813">Transport</keyword>
<comment type="caution">
    <text evidence="11">The sequence shown here is derived from an EMBL/GenBank/DDBJ whole genome shotgun (WGS) entry which is preliminary data.</text>
</comment>
<feature type="domain" description="Cyclic nucleotide-binding" evidence="10">
    <location>
        <begin position="139"/>
        <end position="197"/>
    </location>
</feature>
<protein>
    <recommendedName>
        <fullName evidence="10">Cyclic nucleotide-binding domain-containing protein</fullName>
    </recommendedName>
</protein>
<dbReference type="PANTHER" id="PTHR45638:SF11">
    <property type="entry name" value="CYCLIC NUCLEOTIDE-GATED CATION CHANNEL SUBUNIT A"/>
    <property type="match status" value="1"/>
</dbReference>
<keyword evidence="12" id="KW-1185">Reference proteome</keyword>
<evidence type="ECO:0000256" key="1">
    <source>
        <dbReference type="ARBA" id="ARBA00004141"/>
    </source>
</evidence>
<keyword evidence="9" id="KW-0175">Coiled coil</keyword>
<keyword evidence="5" id="KW-0406">Ion transport</keyword>
<evidence type="ECO:0000256" key="2">
    <source>
        <dbReference type="ARBA" id="ARBA00022448"/>
    </source>
</evidence>
<dbReference type="EMBL" id="JBIMZQ010000028">
    <property type="protein sequence ID" value="KAL3663402.1"/>
    <property type="molecule type" value="Genomic_DNA"/>
</dbReference>
<dbReference type="PANTHER" id="PTHR45638">
    <property type="entry name" value="CYCLIC NUCLEOTIDE-GATED CATION CHANNEL SUBUNIT A"/>
    <property type="match status" value="1"/>
</dbReference>
<evidence type="ECO:0000256" key="3">
    <source>
        <dbReference type="ARBA" id="ARBA00022692"/>
    </source>
</evidence>
<keyword evidence="3" id="KW-0812">Transmembrane</keyword>
<keyword evidence="7" id="KW-1071">Ligand-gated ion channel</keyword>
<dbReference type="InterPro" id="IPR000595">
    <property type="entry name" value="cNMP-bd_dom"/>
</dbReference>
<evidence type="ECO:0000256" key="6">
    <source>
        <dbReference type="ARBA" id="ARBA00023136"/>
    </source>
</evidence>
<dbReference type="Proteomes" id="UP001632037">
    <property type="component" value="Unassembled WGS sequence"/>
</dbReference>
<comment type="subcellular location">
    <subcellularLocation>
        <location evidence="1">Membrane</location>
        <topology evidence="1">Multi-pass membrane protein</topology>
    </subcellularLocation>
</comment>
<evidence type="ECO:0000256" key="8">
    <source>
        <dbReference type="ARBA" id="ARBA00023303"/>
    </source>
</evidence>
<feature type="coiled-coil region" evidence="9">
    <location>
        <begin position="332"/>
        <end position="359"/>
    </location>
</feature>
<dbReference type="CDD" id="cd00038">
    <property type="entry name" value="CAP_ED"/>
    <property type="match status" value="1"/>
</dbReference>
<keyword evidence="8" id="KW-0407">Ion channel</keyword>
<evidence type="ECO:0000256" key="9">
    <source>
        <dbReference type="SAM" id="Coils"/>
    </source>
</evidence>
<dbReference type="Gene3D" id="2.60.120.10">
    <property type="entry name" value="Jelly Rolls"/>
    <property type="match status" value="1"/>
</dbReference>
<evidence type="ECO:0000256" key="5">
    <source>
        <dbReference type="ARBA" id="ARBA00023065"/>
    </source>
</evidence>
<name>A0ABD3FAD5_9STRA</name>
<dbReference type="PROSITE" id="PS00889">
    <property type="entry name" value="CNMP_BINDING_2"/>
    <property type="match status" value="1"/>
</dbReference>
<dbReference type="PROSITE" id="PS50042">
    <property type="entry name" value="CNMP_BINDING_3"/>
    <property type="match status" value="1"/>
</dbReference>
<gene>
    <name evidence="11" type="ORF">V7S43_011807</name>
</gene>
<evidence type="ECO:0000259" key="10">
    <source>
        <dbReference type="PROSITE" id="PS50042"/>
    </source>
</evidence>
<keyword evidence="6" id="KW-0472">Membrane</keyword>
<dbReference type="InterPro" id="IPR014710">
    <property type="entry name" value="RmlC-like_jellyroll"/>
</dbReference>
<proteinExistence type="predicted"/>
<dbReference type="GO" id="GO:0034220">
    <property type="term" value="P:monoatomic ion transmembrane transport"/>
    <property type="evidence" value="ECO:0007669"/>
    <property type="project" value="UniProtKB-KW"/>
</dbReference>
<evidence type="ECO:0000313" key="11">
    <source>
        <dbReference type="EMBL" id="KAL3663402.1"/>
    </source>
</evidence>
<dbReference type="InterPro" id="IPR050866">
    <property type="entry name" value="CNG_cation_channel"/>
</dbReference>
<evidence type="ECO:0000256" key="4">
    <source>
        <dbReference type="ARBA" id="ARBA00022989"/>
    </source>
</evidence>